<dbReference type="EMBL" id="JAAARO010000013">
    <property type="protein sequence ID" value="KAF5737725.1"/>
    <property type="molecule type" value="Genomic_DNA"/>
</dbReference>
<evidence type="ECO:0000313" key="3">
    <source>
        <dbReference type="Proteomes" id="UP000593562"/>
    </source>
</evidence>
<gene>
    <name evidence="2" type="ORF">HS088_TW13G00614</name>
</gene>
<evidence type="ECO:0000256" key="1">
    <source>
        <dbReference type="SAM" id="MobiDB-lite"/>
    </source>
</evidence>
<dbReference type="InterPro" id="IPR036513">
    <property type="entry name" value="STAS_dom_sf"/>
</dbReference>
<dbReference type="AlphaFoldDB" id="A0A7J7CUC3"/>
<feature type="region of interest" description="Disordered" evidence="1">
    <location>
        <begin position="126"/>
        <end position="188"/>
    </location>
</feature>
<feature type="compositionally biased region" description="Polar residues" evidence="1">
    <location>
        <begin position="168"/>
        <end position="188"/>
    </location>
</feature>
<sequence>MVGDVPELLEKVKLLGWKVMATSGDRDLSIDRLIALTKLMDEKGIKVETHIGAGDHHGADIGDPSKYVYIWRLIMPVTCWEFSNPNREVLLTLSKSGVIELLGKEWYFVRVHDAIQVCLQHVQSLQETPNTSGPPPEEPTSFLQRLARQRGEDSSISELESGDRRPSFTKNNNPKLESLLSQKYGNIP</sequence>
<evidence type="ECO:0000313" key="2">
    <source>
        <dbReference type="EMBL" id="KAF5737725.1"/>
    </source>
</evidence>
<reference evidence="2 3" key="1">
    <citation type="journal article" date="2020" name="Nat. Commun.">
        <title>Genome of Tripterygium wilfordii and identification of cytochrome P450 involved in triptolide biosynthesis.</title>
        <authorList>
            <person name="Tu L."/>
            <person name="Su P."/>
            <person name="Zhang Z."/>
            <person name="Gao L."/>
            <person name="Wang J."/>
            <person name="Hu T."/>
            <person name="Zhou J."/>
            <person name="Zhang Y."/>
            <person name="Zhao Y."/>
            <person name="Liu Y."/>
            <person name="Song Y."/>
            <person name="Tong Y."/>
            <person name="Lu Y."/>
            <person name="Yang J."/>
            <person name="Xu C."/>
            <person name="Jia M."/>
            <person name="Peters R.J."/>
            <person name="Huang L."/>
            <person name="Gao W."/>
        </authorList>
    </citation>
    <scope>NUCLEOTIDE SEQUENCE [LARGE SCALE GENOMIC DNA]</scope>
    <source>
        <strain evidence="3">cv. XIE 37</strain>
        <tissue evidence="2">Leaf</tissue>
    </source>
</reference>
<keyword evidence="3" id="KW-1185">Reference proteome</keyword>
<name>A0A7J7CUC3_TRIWF</name>
<organism evidence="2 3">
    <name type="scientific">Tripterygium wilfordii</name>
    <name type="common">Thunder God vine</name>
    <dbReference type="NCBI Taxonomy" id="458696"/>
    <lineage>
        <taxon>Eukaryota</taxon>
        <taxon>Viridiplantae</taxon>
        <taxon>Streptophyta</taxon>
        <taxon>Embryophyta</taxon>
        <taxon>Tracheophyta</taxon>
        <taxon>Spermatophyta</taxon>
        <taxon>Magnoliopsida</taxon>
        <taxon>eudicotyledons</taxon>
        <taxon>Gunneridae</taxon>
        <taxon>Pentapetalae</taxon>
        <taxon>rosids</taxon>
        <taxon>fabids</taxon>
        <taxon>Celastrales</taxon>
        <taxon>Celastraceae</taxon>
        <taxon>Tripterygium</taxon>
    </lineage>
</organism>
<dbReference type="Proteomes" id="UP000593562">
    <property type="component" value="Unassembled WGS sequence"/>
</dbReference>
<accession>A0A7J7CUC3</accession>
<protein>
    <submittedName>
        <fullName evidence="2">Uncharacterized protein</fullName>
    </submittedName>
</protein>
<dbReference type="Gene3D" id="3.30.750.24">
    <property type="entry name" value="STAS domain"/>
    <property type="match status" value="1"/>
</dbReference>
<dbReference type="InParanoid" id="A0A7J7CUC3"/>
<comment type="caution">
    <text evidence="2">The sequence shown here is derived from an EMBL/GenBank/DDBJ whole genome shotgun (WGS) entry which is preliminary data.</text>
</comment>
<proteinExistence type="predicted"/>